<dbReference type="EMBL" id="BRXY01000131">
    <property type="protein sequence ID" value="GMH69274.1"/>
    <property type="molecule type" value="Genomic_DNA"/>
</dbReference>
<dbReference type="GO" id="GO:0005634">
    <property type="term" value="C:nucleus"/>
    <property type="evidence" value="ECO:0007669"/>
    <property type="project" value="UniProtKB-SubCell"/>
</dbReference>
<evidence type="ECO:0000256" key="2">
    <source>
        <dbReference type="ARBA" id="ARBA00022853"/>
    </source>
</evidence>
<proteinExistence type="predicted"/>
<evidence type="ECO:0008006" key="11">
    <source>
        <dbReference type="Google" id="ProtNLM"/>
    </source>
</evidence>
<dbReference type="Gene3D" id="1.10.274.30">
    <property type="entry name" value="MRG domain"/>
    <property type="match status" value="1"/>
</dbReference>
<evidence type="ECO:0000313" key="9">
    <source>
        <dbReference type="EMBL" id="GMH69274.1"/>
    </source>
</evidence>
<accession>A0A9W7E5S2</accession>
<keyword evidence="10" id="KW-1185">Reference proteome</keyword>
<dbReference type="InterPro" id="IPR016197">
    <property type="entry name" value="Chromo-like_dom_sf"/>
</dbReference>
<comment type="caution">
    <text evidence="9">The sequence shown here is derived from an EMBL/GenBank/DDBJ whole genome shotgun (WGS) entry which is preliminary data.</text>
</comment>
<evidence type="ECO:0000259" key="7">
    <source>
        <dbReference type="Pfam" id="PF05712"/>
    </source>
</evidence>
<evidence type="ECO:0000256" key="6">
    <source>
        <dbReference type="SAM" id="MobiDB-lite"/>
    </source>
</evidence>
<feature type="domain" description="Tudor-knot" evidence="8">
    <location>
        <begin position="6"/>
        <end position="56"/>
    </location>
</feature>
<evidence type="ECO:0000313" key="10">
    <source>
        <dbReference type="Proteomes" id="UP001165085"/>
    </source>
</evidence>
<dbReference type="SUPFAM" id="SSF54160">
    <property type="entry name" value="Chromo domain-like"/>
    <property type="match status" value="1"/>
</dbReference>
<feature type="domain" description="MRG" evidence="7">
    <location>
        <begin position="154"/>
        <end position="301"/>
    </location>
</feature>
<feature type="compositionally biased region" description="Basic and acidic residues" evidence="6">
    <location>
        <begin position="95"/>
        <end position="106"/>
    </location>
</feature>
<organism evidence="9 10">
    <name type="scientific">Triparma strigata</name>
    <dbReference type="NCBI Taxonomy" id="1606541"/>
    <lineage>
        <taxon>Eukaryota</taxon>
        <taxon>Sar</taxon>
        <taxon>Stramenopiles</taxon>
        <taxon>Ochrophyta</taxon>
        <taxon>Bolidophyceae</taxon>
        <taxon>Parmales</taxon>
        <taxon>Triparmaceae</taxon>
        <taxon>Triparma</taxon>
    </lineage>
</organism>
<dbReference type="GO" id="GO:0006325">
    <property type="term" value="P:chromatin organization"/>
    <property type="evidence" value="ECO:0007669"/>
    <property type="project" value="UniProtKB-KW"/>
</dbReference>
<dbReference type="PANTHER" id="PTHR10880:SF15">
    <property type="entry name" value="MSL COMPLEX SUBUNIT 3"/>
    <property type="match status" value="1"/>
</dbReference>
<dbReference type="Pfam" id="PF11717">
    <property type="entry name" value="Tudor-knot"/>
    <property type="match status" value="1"/>
</dbReference>
<dbReference type="OrthoDB" id="124855at2759"/>
<dbReference type="InterPro" id="IPR026541">
    <property type="entry name" value="MRG_dom"/>
</dbReference>
<keyword evidence="2" id="KW-0156">Chromatin regulator</keyword>
<dbReference type="AlphaFoldDB" id="A0A9W7E5S2"/>
<evidence type="ECO:0000256" key="3">
    <source>
        <dbReference type="ARBA" id="ARBA00023015"/>
    </source>
</evidence>
<keyword evidence="3" id="KW-0805">Transcription regulation</keyword>
<protein>
    <recommendedName>
        <fullName evidence="11">MRG domain-containing protein</fullName>
    </recommendedName>
</protein>
<evidence type="ECO:0000256" key="5">
    <source>
        <dbReference type="ARBA" id="ARBA00023242"/>
    </source>
</evidence>
<evidence type="ECO:0000259" key="8">
    <source>
        <dbReference type="Pfam" id="PF11717"/>
    </source>
</evidence>
<reference evidence="10" key="1">
    <citation type="journal article" date="2023" name="Commun. Biol.">
        <title>Genome analysis of Parmales, the sister group of diatoms, reveals the evolutionary specialization of diatoms from phago-mixotrophs to photoautotrophs.</title>
        <authorList>
            <person name="Ban H."/>
            <person name="Sato S."/>
            <person name="Yoshikawa S."/>
            <person name="Yamada K."/>
            <person name="Nakamura Y."/>
            <person name="Ichinomiya M."/>
            <person name="Sato N."/>
            <person name="Blanc-Mathieu R."/>
            <person name="Endo H."/>
            <person name="Kuwata A."/>
            <person name="Ogata H."/>
        </authorList>
    </citation>
    <scope>NUCLEOTIDE SEQUENCE [LARGE SCALE GENOMIC DNA]</scope>
    <source>
        <strain evidence="10">NIES 3701</strain>
    </source>
</reference>
<keyword evidence="4" id="KW-0804">Transcription</keyword>
<dbReference type="InterPro" id="IPR038217">
    <property type="entry name" value="MRG_C_sf"/>
</dbReference>
<dbReference type="InterPro" id="IPR008676">
    <property type="entry name" value="MRG"/>
</dbReference>
<gene>
    <name evidence="9" type="ORF">TrST_g1116</name>
</gene>
<keyword evidence="5" id="KW-0539">Nucleus</keyword>
<dbReference type="GO" id="GO:0006355">
    <property type="term" value="P:regulation of DNA-templated transcription"/>
    <property type="evidence" value="ECO:0007669"/>
    <property type="project" value="InterPro"/>
</dbReference>
<dbReference type="InterPro" id="IPR025995">
    <property type="entry name" value="Tudor-knot"/>
</dbReference>
<dbReference type="PANTHER" id="PTHR10880">
    <property type="entry name" value="MORTALITY FACTOR 4-LIKE PROTEIN"/>
    <property type="match status" value="1"/>
</dbReference>
<evidence type="ECO:0000256" key="1">
    <source>
        <dbReference type="ARBA" id="ARBA00004123"/>
    </source>
</evidence>
<dbReference type="Pfam" id="PF05712">
    <property type="entry name" value="MRG"/>
    <property type="match status" value="1"/>
</dbReference>
<dbReference type="PROSITE" id="PS51640">
    <property type="entry name" value="MRG"/>
    <property type="match status" value="1"/>
</dbReference>
<comment type="subcellular location">
    <subcellularLocation>
        <location evidence="1">Nucleus</location>
    </subcellularLocation>
</comment>
<name>A0A9W7E5S2_9STRA</name>
<sequence length="306" mass="34922">MSANFVSGEKCWARENGSLYPATIRKSLTKDGQSRYFIHYTGWNVRWDKWVQTVDLLKDTQQTRVLVDMVAEKKKAMGKKRKEMEKGSQQQQEQQQKEANKSKETNDAQEETPDAIGLQKERAEKRKRLHMKRNNLASPELLDPFVALNPSANSDPPSVPLPLPYSLKKELVDDWMNINGGENHSPQNAKSLKLPSSPTVESILQSFLSTRTSDLPEWSSFITGLTLYFNKSLPLLLLYPSERSTHPSTLPSKTYGRSHLLRLFLKLPYLLRSTGSVSEGEVKVLVTRAGEIVRWLSREESKEEYV</sequence>
<evidence type="ECO:0000256" key="4">
    <source>
        <dbReference type="ARBA" id="ARBA00023163"/>
    </source>
</evidence>
<dbReference type="GO" id="GO:0000123">
    <property type="term" value="C:histone acetyltransferase complex"/>
    <property type="evidence" value="ECO:0007669"/>
    <property type="project" value="TreeGrafter"/>
</dbReference>
<dbReference type="Gene3D" id="2.30.30.140">
    <property type="match status" value="1"/>
</dbReference>
<dbReference type="Proteomes" id="UP001165085">
    <property type="component" value="Unassembled WGS sequence"/>
</dbReference>
<feature type="region of interest" description="Disordered" evidence="6">
    <location>
        <begin position="76"/>
        <end position="121"/>
    </location>
</feature>